<reference evidence="2 3" key="2">
    <citation type="submission" date="2015-05" db="EMBL/GenBank/DDBJ databases">
        <title>Distinctive expansion of gene families associated with plant cell wall degradation and secondary metabolism in the genomes of grapevine trunk pathogens.</title>
        <authorList>
            <person name="Lawrence D.P."/>
            <person name="Travadon R."/>
            <person name="Rolshausen P.E."/>
            <person name="Baumgartner K."/>
        </authorList>
    </citation>
    <scope>NUCLEOTIDE SEQUENCE [LARGE SCALE GENOMIC DNA]</scope>
    <source>
        <strain evidence="2">DS831</strain>
    </source>
</reference>
<dbReference type="EMBL" id="LAQI01000237">
    <property type="protein sequence ID" value="KKY14306.1"/>
    <property type="molecule type" value="Genomic_DNA"/>
</dbReference>
<protein>
    <submittedName>
        <fullName evidence="2">Uncharacterized protein</fullName>
    </submittedName>
</protein>
<evidence type="ECO:0000256" key="1">
    <source>
        <dbReference type="SAM" id="MobiDB-lite"/>
    </source>
</evidence>
<proteinExistence type="predicted"/>
<dbReference type="InterPro" id="IPR008551">
    <property type="entry name" value="TANGO2"/>
</dbReference>
<dbReference type="GO" id="GO:0005794">
    <property type="term" value="C:Golgi apparatus"/>
    <property type="evidence" value="ECO:0007669"/>
    <property type="project" value="TreeGrafter"/>
</dbReference>
<dbReference type="PANTHER" id="PTHR17985:SF8">
    <property type="entry name" value="TRANSPORT AND GOLGI ORGANIZATION PROTEIN 2 HOMOLOG"/>
    <property type="match status" value="1"/>
</dbReference>
<sequence length="362" mass="39644">MPGLHVSQRPEASLNNHRGRGRSVHITMCIAIITTAHPRYPFILLNNRDEYLHRPTAPAQWWAEPDSHVLGGYDLHRPVHGTWLGITRQGRIAVLTNFREDDAAAVIQDERSRGAIPIAWLKTPPASDETTADFAQRLVDEGTLKHVGGFSMLYGRLQDVVKKQQRDPAATTNGNGPSHDKGGLAVVSNRTPDVKGLIWLAGEPGATHALSNSHYGDKSWPKIVQGEAGLRAAVDADAAGDEPQDALLERLFAVLSADTMPRQRNGEEWETYLGQLRNSIFIPGIGHDAEMTQKPADAVAAATGVEAVSATSGIYGTQKQTVILVDREGKVTFVERTLYDEEGKPVKGGEEDRRFDFQIEGW</sequence>
<dbReference type="Proteomes" id="UP000034182">
    <property type="component" value="Unassembled WGS sequence"/>
</dbReference>
<dbReference type="PANTHER" id="PTHR17985">
    <property type="entry name" value="SER/THR-RICH PROTEIN T10 IN DGCR REGION"/>
    <property type="match status" value="1"/>
</dbReference>
<gene>
    <name evidence="2" type="ORF">UCDDS831_g08291</name>
</gene>
<feature type="region of interest" description="Disordered" evidence="1">
    <location>
        <begin position="164"/>
        <end position="183"/>
    </location>
</feature>
<dbReference type="GO" id="GO:0007030">
    <property type="term" value="P:Golgi organization"/>
    <property type="evidence" value="ECO:0007669"/>
    <property type="project" value="TreeGrafter"/>
</dbReference>
<evidence type="ECO:0000313" key="3">
    <source>
        <dbReference type="Proteomes" id="UP000034182"/>
    </source>
</evidence>
<organism evidence="2 3">
    <name type="scientific">Diplodia seriata</name>
    <dbReference type="NCBI Taxonomy" id="420778"/>
    <lineage>
        <taxon>Eukaryota</taxon>
        <taxon>Fungi</taxon>
        <taxon>Dikarya</taxon>
        <taxon>Ascomycota</taxon>
        <taxon>Pezizomycotina</taxon>
        <taxon>Dothideomycetes</taxon>
        <taxon>Dothideomycetes incertae sedis</taxon>
        <taxon>Botryosphaeriales</taxon>
        <taxon>Botryosphaeriaceae</taxon>
        <taxon>Diplodia</taxon>
    </lineage>
</organism>
<dbReference type="GO" id="GO:0009306">
    <property type="term" value="P:protein secretion"/>
    <property type="evidence" value="ECO:0007669"/>
    <property type="project" value="TreeGrafter"/>
</dbReference>
<accession>A0A0G2DVW3</accession>
<dbReference type="AlphaFoldDB" id="A0A0G2DVW3"/>
<dbReference type="Pfam" id="PF05742">
    <property type="entry name" value="TANGO2"/>
    <property type="match status" value="1"/>
</dbReference>
<name>A0A0G2DVW3_9PEZI</name>
<reference evidence="2 3" key="1">
    <citation type="submission" date="2015-03" db="EMBL/GenBank/DDBJ databases">
        <authorList>
            <person name="Morales-Cruz A."/>
            <person name="Amrine K.C."/>
            <person name="Cantu D."/>
        </authorList>
    </citation>
    <scope>NUCLEOTIDE SEQUENCE [LARGE SCALE GENOMIC DNA]</scope>
    <source>
        <strain evidence="2">DS831</strain>
    </source>
</reference>
<evidence type="ECO:0000313" key="2">
    <source>
        <dbReference type="EMBL" id="KKY14306.1"/>
    </source>
</evidence>
<comment type="caution">
    <text evidence="2">The sequence shown here is derived from an EMBL/GenBank/DDBJ whole genome shotgun (WGS) entry which is preliminary data.</text>
</comment>